<feature type="coiled-coil region" evidence="7">
    <location>
        <begin position="145"/>
        <end position="186"/>
    </location>
</feature>
<evidence type="ECO:0000256" key="4">
    <source>
        <dbReference type="ARBA" id="ARBA00023163"/>
    </source>
</evidence>
<name>A0A7S3GJ64_9EUKA</name>
<dbReference type="PANTHER" id="PTHR10015:SF427">
    <property type="entry name" value="HEAT SHOCK FACTOR PROTEIN"/>
    <property type="match status" value="1"/>
</dbReference>
<keyword evidence="3" id="KW-0238">DNA-binding</keyword>
<gene>
    <name evidence="10" type="ORF">PBIL07802_LOCUS30169</name>
    <name evidence="11" type="ORF">PBIL07802_LOCUS30170</name>
</gene>
<evidence type="ECO:0000256" key="2">
    <source>
        <dbReference type="ARBA" id="ARBA00023015"/>
    </source>
</evidence>
<dbReference type="InterPro" id="IPR036388">
    <property type="entry name" value="WH-like_DNA-bd_sf"/>
</dbReference>
<dbReference type="InterPro" id="IPR000232">
    <property type="entry name" value="HSF_DNA-bd"/>
</dbReference>
<evidence type="ECO:0000313" key="11">
    <source>
        <dbReference type="EMBL" id="CAE0267824.1"/>
    </source>
</evidence>
<dbReference type="Gene3D" id="1.10.10.10">
    <property type="entry name" value="Winged helix-like DNA-binding domain superfamily/Winged helix DNA-binding domain"/>
    <property type="match status" value="1"/>
</dbReference>
<evidence type="ECO:0000256" key="8">
    <source>
        <dbReference type="SAM" id="MobiDB-lite"/>
    </source>
</evidence>
<protein>
    <recommendedName>
        <fullName evidence="9">HSF-type DNA-binding domain-containing protein</fullName>
    </recommendedName>
</protein>
<dbReference type="SUPFAM" id="SSF46785">
    <property type="entry name" value="Winged helix' DNA-binding domain"/>
    <property type="match status" value="1"/>
</dbReference>
<evidence type="ECO:0000256" key="6">
    <source>
        <dbReference type="RuleBase" id="RU004020"/>
    </source>
</evidence>
<dbReference type="PRINTS" id="PR00056">
    <property type="entry name" value="HSFDOMAIN"/>
</dbReference>
<comment type="similarity">
    <text evidence="6">Belongs to the HSF family.</text>
</comment>
<sequence length="466" mass="51331">MGKKKEQQPSTPKVAAVERMDSISLQSEGDKLIPAFLTKLLQILQDPACQGVIEWNDEGTSFTVLNPVALAQETLPKHFKHSNFQSFVRQLNMYGFRKASHDIYEFAHPQFLRDRPHLLAGISRRVGLSKKKEGKDDPAAILQQMMELRRNQEEYERSLQDMVEKQQTMEEENAFLRNELNATRERQAQMMEGFKGMMKWIMQSTGMKFTPELEQRAAQKLIAAASEDDDVLPLSDPTAPLRLAPVADDDGRDGSRKRPAGSSEAHAEVAGAGYKKSKKSSTIEEAASQTMIDDLMGLVESKGRPKSHDISALTSNALSPPISRSISRDHIALAQTLEGAPSFRDGWDGHSNGLFRTTSIGTDGLPLAPGGGSFYGLGSPTASFSQAGAMSFGGVGGELEPPNSPPLGLTRTTSLQGQQFLRTLSQHSTSQGQLLQRMEDVIERTKSGEYKYDMNEVFGDDEQPLE</sequence>
<feature type="domain" description="HSF-type DNA-binding" evidence="9">
    <location>
        <begin position="32"/>
        <end position="125"/>
    </location>
</feature>
<dbReference type="EMBL" id="HBIB01045945">
    <property type="protein sequence ID" value="CAE0267823.1"/>
    <property type="molecule type" value="Transcribed_RNA"/>
</dbReference>
<evidence type="ECO:0000259" key="9">
    <source>
        <dbReference type="SMART" id="SM00415"/>
    </source>
</evidence>
<evidence type="ECO:0000256" key="1">
    <source>
        <dbReference type="ARBA" id="ARBA00004123"/>
    </source>
</evidence>
<dbReference type="InterPro" id="IPR036390">
    <property type="entry name" value="WH_DNA-bd_sf"/>
</dbReference>
<keyword evidence="7" id="KW-0175">Coiled coil</keyword>
<evidence type="ECO:0000313" key="10">
    <source>
        <dbReference type="EMBL" id="CAE0267823.1"/>
    </source>
</evidence>
<evidence type="ECO:0000256" key="5">
    <source>
        <dbReference type="ARBA" id="ARBA00023242"/>
    </source>
</evidence>
<dbReference type="Pfam" id="PF00447">
    <property type="entry name" value="HSF_DNA-bind"/>
    <property type="match status" value="1"/>
</dbReference>
<keyword evidence="4" id="KW-0804">Transcription</keyword>
<keyword evidence="5" id="KW-0539">Nucleus</keyword>
<dbReference type="FunFam" id="1.10.10.10:FF:000027">
    <property type="entry name" value="Heat shock transcription factor 1"/>
    <property type="match status" value="1"/>
</dbReference>
<organism evidence="11">
    <name type="scientific">Palpitomonas bilix</name>
    <dbReference type="NCBI Taxonomy" id="652834"/>
    <lineage>
        <taxon>Eukaryota</taxon>
        <taxon>Eukaryota incertae sedis</taxon>
    </lineage>
</organism>
<dbReference type="GO" id="GO:0003700">
    <property type="term" value="F:DNA-binding transcription factor activity"/>
    <property type="evidence" value="ECO:0007669"/>
    <property type="project" value="InterPro"/>
</dbReference>
<dbReference type="GO" id="GO:0005634">
    <property type="term" value="C:nucleus"/>
    <property type="evidence" value="ECO:0007669"/>
    <property type="project" value="UniProtKB-SubCell"/>
</dbReference>
<reference evidence="11" key="1">
    <citation type="submission" date="2021-01" db="EMBL/GenBank/DDBJ databases">
        <authorList>
            <person name="Corre E."/>
            <person name="Pelletier E."/>
            <person name="Niang G."/>
            <person name="Scheremetjew M."/>
            <person name="Finn R."/>
            <person name="Kale V."/>
            <person name="Holt S."/>
            <person name="Cochrane G."/>
            <person name="Meng A."/>
            <person name="Brown T."/>
            <person name="Cohen L."/>
        </authorList>
    </citation>
    <scope>NUCLEOTIDE SEQUENCE</scope>
    <source>
        <strain evidence="11">NIES-2562</strain>
    </source>
</reference>
<evidence type="ECO:0000256" key="3">
    <source>
        <dbReference type="ARBA" id="ARBA00023125"/>
    </source>
</evidence>
<evidence type="ECO:0000256" key="7">
    <source>
        <dbReference type="SAM" id="Coils"/>
    </source>
</evidence>
<accession>A0A7S3GJ64</accession>
<keyword evidence="2" id="KW-0805">Transcription regulation</keyword>
<dbReference type="PANTHER" id="PTHR10015">
    <property type="entry name" value="HEAT SHOCK TRANSCRIPTION FACTOR"/>
    <property type="match status" value="1"/>
</dbReference>
<dbReference type="SMART" id="SM00415">
    <property type="entry name" value="HSF"/>
    <property type="match status" value="1"/>
</dbReference>
<dbReference type="GO" id="GO:0043565">
    <property type="term" value="F:sequence-specific DNA binding"/>
    <property type="evidence" value="ECO:0007669"/>
    <property type="project" value="InterPro"/>
</dbReference>
<comment type="subcellular location">
    <subcellularLocation>
        <location evidence="1">Nucleus</location>
    </subcellularLocation>
</comment>
<proteinExistence type="inferred from homology"/>
<dbReference type="EMBL" id="HBIB01045946">
    <property type="protein sequence ID" value="CAE0267824.1"/>
    <property type="molecule type" value="Transcribed_RNA"/>
</dbReference>
<dbReference type="AlphaFoldDB" id="A0A7S3GJ64"/>
<feature type="region of interest" description="Disordered" evidence="8">
    <location>
        <begin position="229"/>
        <end position="282"/>
    </location>
</feature>